<dbReference type="Pfam" id="PF03106">
    <property type="entry name" value="WRKY"/>
    <property type="match status" value="1"/>
</dbReference>
<evidence type="ECO:0000256" key="1">
    <source>
        <dbReference type="ARBA" id="ARBA00004123"/>
    </source>
</evidence>
<reference evidence="8" key="2">
    <citation type="submission" date="2013-04" db="UniProtKB">
        <authorList>
            <consortium name="EnsemblPlants"/>
        </authorList>
    </citation>
    <scope>IDENTIFICATION</scope>
</reference>
<sequence>MSGSGGAAGHGLLYTDHPAAGFVPFDHDDGFLFDRSAACAGAGGVGVDGLIAPYSSITDYLQAGFLQDVVVPVDASSTLGDAAVKHEMMVVVDRHAGQHHPGGGVAPVTPNSSSSEVAGDQDELRRCKKGRRPEEEEEIDEEGSTVQSCKMNKAKNIKKGEKKAREPRVAFMTKSEVDHLEDGYRWRKYGQKAVKNSSYPRSYYRCTAPRCGVKKRVERSQLDASMVITTYEGQHTHPSPVSYHVHRHHAAAGLMAAAAGFAAPPPPSLLRLCPDDDGLATRVATMNQQQMSYDVPSIEMHATRDKVVQL</sequence>
<dbReference type="Gene3D" id="2.20.25.80">
    <property type="entry name" value="WRKY domain"/>
    <property type="match status" value="1"/>
</dbReference>
<dbReference type="SMART" id="SM00774">
    <property type="entry name" value="WRKY"/>
    <property type="match status" value="1"/>
</dbReference>
<dbReference type="InterPro" id="IPR036576">
    <property type="entry name" value="WRKY_dom_sf"/>
</dbReference>
<dbReference type="GO" id="GO:0003700">
    <property type="term" value="F:DNA-binding transcription factor activity"/>
    <property type="evidence" value="ECO:0007669"/>
    <property type="project" value="InterPro"/>
</dbReference>
<evidence type="ECO:0000313" key="8">
    <source>
        <dbReference type="EnsemblPlants" id="OB05G34770.1"/>
    </source>
</evidence>
<keyword evidence="4" id="KW-0804">Transcription</keyword>
<dbReference type="PANTHER" id="PTHR31221">
    <property type="entry name" value="WRKY TRANSCRIPTION FACTOR PROTEIN 1-RELATED"/>
    <property type="match status" value="1"/>
</dbReference>
<evidence type="ECO:0000256" key="6">
    <source>
        <dbReference type="SAM" id="MobiDB-lite"/>
    </source>
</evidence>
<name>J3MA53_ORYBR</name>
<proteinExistence type="predicted"/>
<feature type="region of interest" description="Disordered" evidence="6">
    <location>
        <begin position="96"/>
        <end position="150"/>
    </location>
</feature>
<evidence type="ECO:0000256" key="4">
    <source>
        <dbReference type="ARBA" id="ARBA00023163"/>
    </source>
</evidence>
<dbReference type="InterPro" id="IPR044810">
    <property type="entry name" value="WRKY_plant"/>
</dbReference>
<dbReference type="Proteomes" id="UP000006038">
    <property type="component" value="Chromosome 5"/>
</dbReference>
<dbReference type="OMA" id="RCKNMLE"/>
<evidence type="ECO:0000259" key="7">
    <source>
        <dbReference type="PROSITE" id="PS50811"/>
    </source>
</evidence>
<keyword evidence="9" id="KW-1185">Reference proteome</keyword>
<protein>
    <recommendedName>
        <fullName evidence="7">WRKY domain-containing protein</fullName>
    </recommendedName>
</protein>
<dbReference type="EnsemblPlants" id="OB05G34770.1">
    <property type="protein sequence ID" value="OB05G34770.1"/>
    <property type="gene ID" value="OB05G34770"/>
</dbReference>
<evidence type="ECO:0000256" key="5">
    <source>
        <dbReference type="ARBA" id="ARBA00023242"/>
    </source>
</evidence>
<comment type="subcellular location">
    <subcellularLocation>
        <location evidence="1">Nucleus</location>
    </subcellularLocation>
</comment>
<dbReference type="GO" id="GO:0005634">
    <property type="term" value="C:nucleus"/>
    <property type="evidence" value="ECO:0007669"/>
    <property type="project" value="UniProtKB-SubCell"/>
</dbReference>
<keyword evidence="2" id="KW-0805">Transcription regulation</keyword>
<dbReference type="Gramene" id="OB05G34770.1">
    <property type="protein sequence ID" value="OB05G34770.1"/>
    <property type="gene ID" value="OB05G34770"/>
</dbReference>
<reference evidence="8" key="1">
    <citation type="journal article" date="2013" name="Nat. Commun.">
        <title>Whole-genome sequencing of Oryza brachyantha reveals mechanisms underlying Oryza genome evolution.</title>
        <authorList>
            <person name="Chen J."/>
            <person name="Huang Q."/>
            <person name="Gao D."/>
            <person name="Wang J."/>
            <person name="Lang Y."/>
            <person name="Liu T."/>
            <person name="Li B."/>
            <person name="Bai Z."/>
            <person name="Luis Goicoechea J."/>
            <person name="Liang C."/>
            <person name="Chen C."/>
            <person name="Zhang W."/>
            <person name="Sun S."/>
            <person name="Liao Y."/>
            <person name="Zhang X."/>
            <person name="Yang L."/>
            <person name="Song C."/>
            <person name="Wang M."/>
            <person name="Shi J."/>
            <person name="Liu G."/>
            <person name="Liu J."/>
            <person name="Zhou H."/>
            <person name="Zhou W."/>
            <person name="Yu Q."/>
            <person name="An N."/>
            <person name="Chen Y."/>
            <person name="Cai Q."/>
            <person name="Wang B."/>
            <person name="Liu B."/>
            <person name="Min J."/>
            <person name="Huang Y."/>
            <person name="Wu H."/>
            <person name="Li Z."/>
            <person name="Zhang Y."/>
            <person name="Yin Y."/>
            <person name="Song W."/>
            <person name="Jiang J."/>
            <person name="Jackson S.A."/>
            <person name="Wing R.A."/>
            <person name="Wang J."/>
            <person name="Chen M."/>
        </authorList>
    </citation>
    <scope>NUCLEOTIDE SEQUENCE [LARGE SCALE GENOMIC DNA]</scope>
    <source>
        <strain evidence="8">cv. IRGC 101232</strain>
    </source>
</reference>
<dbReference type="InterPro" id="IPR003657">
    <property type="entry name" value="WRKY_dom"/>
</dbReference>
<dbReference type="AlphaFoldDB" id="J3MA53"/>
<dbReference type="SUPFAM" id="SSF118290">
    <property type="entry name" value="WRKY DNA-binding domain"/>
    <property type="match status" value="1"/>
</dbReference>
<evidence type="ECO:0000313" key="9">
    <source>
        <dbReference type="Proteomes" id="UP000006038"/>
    </source>
</evidence>
<dbReference type="PROSITE" id="PS50811">
    <property type="entry name" value="WRKY"/>
    <property type="match status" value="1"/>
</dbReference>
<evidence type="ECO:0000256" key="2">
    <source>
        <dbReference type="ARBA" id="ARBA00023015"/>
    </source>
</evidence>
<dbReference type="HOGENOM" id="CLU_033779_2_0_1"/>
<dbReference type="GO" id="GO:0043565">
    <property type="term" value="F:sequence-specific DNA binding"/>
    <property type="evidence" value="ECO:0007669"/>
    <property type="project" value="InterPro"/>
</dbReference>
<accession>J3MA53</accession>
<keyword evidence="3" id="KW-0238">DNA-binding</keyword>
<dbReference type="FunFam" id="2.20.25.80:FF:000003">
    <property type="entry name" value="WRKY transcription factor 57"/>
    <property type="match status" value="1"/>
</dbReference>
<organism evidence="8">
    <name type="scientific">Oryza brachyantha</name>
    <name type="common">malo sina</name>
    <dbReference type="NCBI Taxonomy" id="4533"/>
    <lineage>
        <taxon>Eukaryota</taxon>
        <taxon>Viridiplantae</taxon>
        <taxon>Streptophyta</taxon>
        <taxon>Embryophyta</taxon>
        <taxon>Tracheophyta</taxon>
        <taxon>Spermatophyta</taxon>
        <taxon>Magnoliopsida</taxon>
        <taxon>Liliopsida</taxon>
        <taxon>Poales</taxon>
        <taxon>Poaceae</taxon>
        <taxon>BOP clade</taxon>
        <taxon>Oryzoideae</taxon>
        <taxon>Oryzeae</taxon>
        <taxon>Oryzinae</taxon>
        <taxon>Oryza</taxon>
    </lineage>
</organism>
<keyword evidence="5" id="KW-0539">Nucleus</keyword>
<dbReference type="PANTHER" id="PTHR31221:SF366">
    <property type="entry name" value="OS05G0583000 PROTEIN"/>
    <property type="match status" value="1"/>
</dbReference>
<dbReference type="eggNOG" id="ENOG502QU0Y">
    <property type="taxonomic scope" value="Eukaryota"/>
</dbReference>
<evidence type="ECO:0000256" key="3">
    <source>
        <dbReference type="ARBA" id="ARBA00023125"/>
    </source>
</evidence>
<feature type="domain" description="WRKY" evidence="7">
    <location>
        <begin position="175"/>
        <end position="240"/>
    </location>
</feature>